<sequence length="149" mass="15514">MKTPALGHRPLTLARAVARGRLGLVLLAWFAQLCLPLLAHATMMAAPQNPSSWWCGDRDGAAEMWATLPAEIRAGLDAPAGTDGDGVAHVSVCSQLCALGTALALPAQATLTQAPVAVAQLRLPVWSDPVLMHRHALAPPAQGPPTLRA</sequence>
<dbReference type="STRING" id="1458275.AZ34_09900"/>
<organism evidence="1 2">
    <name type="scientific">Hylemonella gracilis str. Niagara R</name>
    <dbReference type="NCBI Taxonomy" id="1458275"/>
    <lineage>
        <taxon>Bacteria</taxon>
        <taxon>Pseudomonadati</taxon>
        <taxon>Pseudomonadota</taxon>
        <taxon>Betaproteobacteria</taxon>
        <taxon>Burkholderiales</taxon>
        <taxon>Comamonadaceae</taxon>
        <taxon>Hylemonella</taxon>
    </lineage>
</organism>
<reference evidence="1 2" key="1">
    <citation type="submission" date="2014-02" db="EMBL/GenBank/DDBJ databases">
        <title>Draft Genome of Hylemonella gracilis isolated from the Niagara River.</title>
        <authorList>
            <person name="Pawlowski D.R."/>
            <person name="Koudelka G.B."/>
        </authorList>
    </citation>
    <scope>NUCLEOTIDE SEQUENCE [LARGE SCALE GENOMIC DNA]</scope>
    <source>
        <strain evidence="1 2">Niagara R</strain>
    </source>
</reference>
<dbReference type="OrthoDB" id="8909947at2"/>
<protein>
    <recommendedName>
        <fullName evidence="3">DUF2946 domain-containing protein</fullName>
    </recommendedName>
</protein>
<name>A0A016XJG3_9BURK</name>
<evidence type="ECO:0000313" key="2">
    <source>
        <dbReference type="Proteomes" id="UP000023268"/>
    </source>
</evidence>
<dbReference type="AlphaFoldDB" id="A0A016XJG3"/>
<comment type="caution">
    <text evidence="1">The sequence shown here is derived from an EMBL/GenBank/DDBJ whole genome shotgun (WGS) entry which is preliminary data.</text>
</comment>
<dbReference type="EMBL" id="JEMG01000001">
    <property type="protein sequence ID" value="EYC51363.1"/>
    <property type="molecule type" value="Genomic_DNA"/>
</dbReference>
<accession>A0A016XJG3</accession>
<dbReference type="RefSeq" id="WP_051509662.1">
    <property type="nucleotide sequence ID" value="NZ_JEMG01000001.1"/>
</dbReference>
<dbReference type="eggNOG" id="ENOG502ZWA8">
    <property type="taxonomic scope" value="Bacteria"/>
</dbReference>
<gene>
    <name evidence="1" type="ORF">AZ34_09900</name>
</gene>
<dbReference type="Proteomes" id="UP000023268">
    <property type="component" value="Unassembled WGS sequence"/>
</dbReference>
<evidence type="ECO:0008006" key="3">
    <source>
        <dbReference type="Google" id="ProtNLM"/>
    </source>
</evidence>
<evidence type="ECO:0000313" key="1">
    <source>
        <dbReference type="EMBL" id="EYC51363.1"/>
    </source>
</evidence>
<proteinExistence type="predicted"/>